<dbReference type="InterPro" id="IPR011109">
    <property type="entry name" value="DNA_bind_recombinase_dom"/>
</dbReference>
<name>A0A540W948_9ACTN</name>
<dbReference type="InterPro" id="IPR038109">
    <property type="entry name" value="DNA_bind_recomb_sf"/>
</dbReference>
<dbReference type="Proteomes" id="UP000319103">
    <property type="component" value="Unassembled WGS sequence"/>
</dbReference>
<keyword evidence="2" id="KW-0233">DNA recombination</keyword>
<accession>A0A540W948</accession>
<keyword evidence="3" id="KW-0175">Coiled coil</keyword>
<evidence type="ECO:0000256" key="1">
    <source>
        <dbReference type="ARBA" id="ARBA00023125"/>
    </source>
</evidence>
<dbReference type="EMBL" id="VIGB01000003">
    <property type="protein sequence ID" value="TQF05522.1"/>
    <property type="molecule type" value="Genomic_DNA"/>
</dbReference>
<dbReference type="GO" id="GO:0000150">
    <property type="term" value="F:DNA strand exchange activity"/>
    <property type="evidence" value="ECO:0007669"/>
    <property type="project" value="InterPro"/>
</dbReference>
<sequence>MPPRMYGFEDSRFSQLRDSEVPAVRGAASRRLLGQNKAEIAEWMNSEGYRGTRGAAWTSMTLGRLLRSPEIAGLTVGENGELVESGKPVIITPEEFRKLQALDTETARAPRQEAYDYLYTGGMAVCGECKQPMTSARSNSDTPGYRCGDANRTDRPGGCGKTRIAAGQLEDYVAEYVLAELLRPSAQEEMAKVRQELGAEAEQARARIEELKGAAGALADSYLNGEVTRETIVAVEQKAKGEIKQLRTRLRFLEQAVAAPQLGNVDDLIKWWNHAPTASKRAIAMLFLISIEVYKASAQGIRHIEPGRVVLKWRREGQ</sequence>
<dbReference type="Gene3D" id="3.90.1750.20">
    <property type="entry name" value="Putative Large Serine Recombinase, Chain B, Domain 2"/>
    <property type="match status" value="1"/>
</dbReference>
<keyword evidence="1" id="KW-0238">DNA-binding</keyword>
<evidence type="ECO:0000259" key="4">
    <source>
        <dbReference type="PROSITE" id="PS51737"/>
    </source>
</evidence>
<dbReference type="InterPro" id="IPR025827">
    <property type="entry name" value="Zn_ribbon_recom_dom"/>
</dbReference>
<dbReference type="PANTHER" id="PTHR30461">
    <property type="entry name" value="DNA-INVERTASE FROM LAMBDOID PROPHAGE"/>
    <property type="match status" value="1"/>
</dbReference>
<reference evidence="5 6" key="1">
    <citation type="submission" date="2019-06" db="EMBL/GenBank/DDBJ databases">
        <title>Description of Kitasatospora acidophila sp. nov. isolated from pine grove soil, and reclassification of Streptomyces novaecaesareae to Kitasatospora novaeceasareae comb. nov.</title>
        <authorList>
            <person name="Kim M.J."/>
        </authorList>
    </citation>
    <scope>NUCLEOTIDE SEQUENCE [LARGE SCALE GENOMIC DNA]</scope>
    <source>
        <strain evidence="5 6">MMS16-CNU292</strain>
    </source>
</reference>
<dbReference type="Pfam" id="PF07508">
    <property type="entry name" value="Recombinase"/>
    <property type="match status" value="1"/>
</dbReference>
<dbReference type="Pfam" id="PF13408">
    <property type="entry name" value="Zn_ribbon_recom"/>
    <property type="match status" value="1"/>
</dbReference>
<dbReference type="PROSITE" id="PS51737">
    <property type="entry name" value="RECOMBINASE_DNA_BIND"/>
    <property type="match status" value="1"/>
</dbReference>
<keyword evidence="6" id="KW-1185">Reference proteome</keyword>
<feature type="domain" description="Recombinase" evidence="4">
    <location>
        <begin position="3"/>
        <end position="109"/>
    </location>
</feature>
<comment type="caution">
    <text evidence="5">The sequence shown here is derived from an EMBL/GenBank/DDBJ whole genome shotgun (WGS) entry which is preliminary data.</text>
</comment>
<dbReference type="InterPro" id="IPR050639">
    <property type="entry name" value="SSR_resolvase"/>
</dbReference>
<evidence type="ECO:0000256" key="2">
    <source>
        <dbReference type="ARBA" id="ARBA00023172"/>
    </source>
</evidence>
<dbReference type="OrthoDB" id="3994622at2"/>
<evidence type="ECO:0000256" key="3">
    <source>
        <dbReference type="SAM" id="Coils"/>
    </source>
</evidence>
<feature type="coiled-coil region" evidence="3">
    <location>
        <begin position="194"/>
        <end position="256"/>
    </location>
</feature>
<protein>
    <recommendedName>
        <fullName evidence="4">Recombinase domain-containing protein</fullName>
    </recommendedName>
</protein>
<dbReference type="AlphaFoldDB" id="A0A540W948"/>
<dbReference type="PANTHER" id="PTHR30461:SF2">
    <property type="entry name" value="SERINE RECOMBINASE PINE-RELATED"/>
    <property type="match status" value="1"/>
</dbReference>
<dbReference type="GO" id="GO:0003677">
    <property type="term" value="F:DNA binding"/>
    <property type="evidence" value="ECO:0007669"/>
    <property type="project" value="UniProtKB-KW"/>
</dbReference>
<gene>
    <name evidence="5" type="ORF">E6W39_28970</name>
</gene>
<organism evidence="5 6">
    <name type="scientific">Kitasatospora acidiphila</name>
    <dbReference type="NCBI Taxonomy" id="2567942"/>
    <lineage>
        <taxon>Bacteria</taxon>
        <taxon>Bacillati</taxon>
        <taxon>Actinomycetota</taxon>
        <taxon>Actinomycetes</taxon>
        <taxon>Kitasatosporales</taxon>
        <taxon>Streptomycetaceae</taxon>
        <taxon>Kitasatospora</taxon>
    </lineage>
</organism>
<evidence type="ECO:0000313" key="5">
    <source>
        <dbReference type="EMBL" id="TQF05522.1"/>
    </source>
</evidence>
<proteinExistence type="predicted"/>
<evidence type="ECO:0000313" key="6">
    <source>
        <dbReference type="Proteomes" id="UP000319103"/>
    </source>
</evidence>